<evidence type="ECO:0000313" key="3">
    <source>
        <dbReference type="Proteomes" id="UP000467522"/>
    </source>
</evidence>
<organism evidence="2 3">
    <name type="scientific">Burkholderia lata (strain ATCC 17760 / DSM 23089 / LMG 22485 / NCIMB 9086 / R18194 / 383)</name>
    <dbReference type="NCBI Taxonomy" id="482957"/>
    <lineage>
        <taxon>Bacteria</taxon>
        <taxon>Pseudomonadati</taxon>
        <taxon>Pseudomonadota</taxon>
        <taxon>Betaproteobacteria</taxon>
        <taxon>Burkholderiales</taxon>
        <taxon>Burkholderiaceae</taxon>
        <taxon>Burkholderia</taxon>
        <taxon>Burkholderia cepacia complex</taxon>
    </lineage>
</organism>
<protein>
    <recommendedName>
        <fullName evidence="4">Amino acid permease</fullName>
    </recommendedName>
</protein>
<proteinExistence type="predicted"/>
<name>A0A833V495_BURL3</name>
<comment type="caution">
    <text evidence="2">The sequence shown here is derived from an EMBL/GenBank/DDBJ whole genome shotgun (WGS) entry which is preliminary data.</text>
</comment>
<feature type="transmembrane region" description="Helical" evidence="1">
    <location>
        <begin position="53"/>
        <end position="74"/>
    </location>
</feature>
<evidence type="ECO:0008006" key="4">
    <source>
        <dbReference type="Google" id="ProtNLM"/>
    </source>
</evidence>
<keyword evidence="1" id="KW-0812">Transmembrane</keyword>
<evidence type="ECO:0000256" key="1">
    <source>
        <dbReference type="SAM" id="Phobius"/>
    </source>
</evidence>
<evidence type="ECO:0000313" key="2">
    <source>
        <dbReference type="EMBL" id="KAF1040018.1"/>
    </source>
</evidence>
<reference evidence="3" key="1">
    <citation type="journal article" date="2020" name="MBio">
        <title>Horizontal gene transfer to a defensive symbiont with a reduced genome amongst a multipartite beetle microbiome.</title>
        <authorList>
            <person name="Waterworth S.C."/>
            <person name="Florez L.V."/>
            <person name="Rees E.R."/>
            <person name="Hertweck C."/>
            <person name="Kaltenpoth M."/>
            <person name="Kwan J.C."/>
        </authorList>
    </citation>
    <scope>NUCLEOTIDE SEQUENCE [LARGE SCALE GENOMIC DNA]</scope>
</reference>
<accession>A0A833V495</accession>
<keyword evidence="1" id="KW-1133">Transmembrane helix</keyword>
<feature type="transmembrane region" description="Helical" evidence="1">
    <location>
        <begin position="29"/>
        <end position="47"/>
    </location>
</feature>
<dbReference type="EMBL" id="WNDV01000002">
    <property type="protein sequence ID" value="KAF1040018.1"/>
    <property type="molecule type" value="Genomic_DNA"/>
</dbReference>
<dbReference type="Proteomes" id="UP000467522">
    <property type="component" value="Unassembled WGS sequence"/>
</dbReference>
<keyword evidence="1" id="KW-0472">Membrane</keyword>
<gene>
    <name evidence="2" type="ORF">GAK33_01018</name>
</gene>
<sequence length="92" mass="10227">MWWIEGPAGFFWAPIAANRLKKAGWSGSFLLKTVAWAFALLFLFGFFPELDALASACEMVVILVLPLWVLWFGWQLLRRASKVVAASPVAVG</sequence>
<dbReference type="AlphaFoldDB" id="A0A833V495"/>